<dbReference type="Gene3D" id="2.60.40.3140">
    <property type="match status" value="1"/>
</dbReference>
<evidence type="ECO:0000259" key="2">
    <source>
        <dbReference type="Pfam" id="PF12969"/>
    </source>
</evidence>
<gene>
    <name evidence="3" type="ORF">ABS768_07200</name>
</gene>
<organism evidence="3 4">
    <name type="scientific">Flavobacterium rhizophilum</name>
    <dbReference type="NCBI Taxonomy" id="3163296"/>
    <lineage>
        <taxon>Bacteria</taxon>
        <taxon>Pseudomonadati</taxon>
        <taxon>Bacteroidota</taxon>
        <taxon>Flavobacteriia</taxon>
        <taxon>Flavobacteriales</taxon>
        <taxon>Flavobacteriaceae</taxon>
        <taxon>Flavobacterium</taxon>
    </lineage>
</organism>
<evidence type="ECO:0000313" key="3">
    <source>
        <dbReference type="EMBL" id="MFL9837276.1"/>
    </source>
</evidence>
<dbReference type="RefSeq" id="WP_408074275.1">
    <property type="nucleotide sequence ID" value="NZ_JBELQB010000004.1"/>
</dbReference>
<dbReference type="Gene3D" id="3.10.620.30">
    <property type="match status" value="1"/>
</dbReference>
<dbReference type="InterPro" id="IPR038765">
    <property type="entry name" value="Papain-like_cys_pep_sf"/>
</dbReference>
<sequence length="649" mass="74668">MKKITILFFLLISLVVTAKDYGVGKVSKEELMEKEHPLDPSADAAILYKKGNTHFKIDNDKWVIITEVEVRLKIYTKKGYKYGNVNVPYYYKRVNGESVTFEEASTYNLVNGEIEKTSLKKGDDHTDEVSSTRRIKKIILQDVKEGSVIEYKYVVKSPYIHSFPDWYFQEKTPVNYIEYTVNIPQLFTYNRILNSYYELKEETEVNRKSLYVRSAKITFQEITQTYTIENLPAFKTESYIDNPDNYRLYVKHELASARDLDEKETKYTSSWESVAKTLYDDDDFGREIKKTSYFKDDIDALIKGVDDDNEKLTIVFNYVKDRMAWNEKRGLYCVDGVKKAYDERSGSCAEINLMLTAMLRYAGLNANPVVLSTKDNGFATYASINSYDFVISAVEVNDKQILLDATESFSSPDILPVRDLNGSGWLLSDNNTWKEVKLDPVKLSREMVFVNAKVSADGTVTGKLNCKYSDYDAMMYKVYFDNIPDDKHMAKLENAMGNIEISNLEYKPDEESLVQVSYDFNSVGHAEVVGDIIYLSPLLFYTETENSFNEEKRLYSLDFVYPSQVRYNFVFTIPEGYAVESMPEPIRLSSVDGIIDFTFRLSSSGNQIQVLCISAQNYSTVGPEYYESLKEMEGLTLKKQAEKIVLKKI</sequence>
<evidence type="ECO:0000259" key="1">
    <source>
        <dbReference type="Pfam" id="PF01841"/>
    </source>
</evidence>
<evidence type="ECO:0000313" key="4">
    <source>
        <dbReference type="Proteomes" id="UP001629059"/>
    </source>
</evidence>
<dbReference type="Pfam" id="PF12969">
    <property type="entry name" value="DUF3857"/>
    <property type="match status" value="1"/>
</dbReference>
<comment type="caution">
    <text evidence="3">The sequence shown here is derived from an EMBL/GenBank/DDBJ whole genome shotgun (WGS) entry which is preliminary data.</text>
</comment>
<dbReference type="Proteomes" id="UP001629059">
    <property type="component" value="Unassembled WGS sequence"/>
</dbReference>
<name>A0ABW8YAN9_9FLAO</name>
<protein>
    <submittedName>
        <fullName evidence="3">DUF3857 domain-containing protein</fullName>
    </submittedName>
</protein>
<dbReference type="EMBL" id="JBELQB010000004">
    <property type="protein sequence ID" value="MFL9837276.1"/>
    <property type="molecule type" value="Genomic_DNA"/>
</dbReference>
<dbReference type="Gene3D" id="2.60.120.1130">
    <property type="match status" value="1"/>
</dbReference>
<dbReference type="Pfam" id="PF01841">
    <property type="entry name" value="Transglut_core"/>
    <property type="match status" value="1"/>
</dbReference>
<feature type="domain" description="DUF3857" evidence="2">
    <location>
        <begin position="67"/>
        <end position="189"/>
    </location>
</feature>
<dbReference type="InterPro" id="IPR024618">
    <property type="entry name" value="DUF3857"/>
</dbReference>
<accession>A0ABW8YAN9</accession>
<dbReference type="InterPro" id="IPR002931">
    <property type="entry name" value="Transglutaminase-like"/>
</dbReference>
<reference evidence="3 4" key="1">
    <citation type="submission" date="2024-06" db="EMBL/GenBank/DDBJ databases">
        <authorList>
            <person name="Kaempfer P."/>
            <person name="Viver T."/>
        </authorList>
    </citation>
    <scope>NUCLEOTIDE SEQUENCE [LARGE SCALE GENOMIC DNA]</scope>
    <source>
        <strain evidence="3 4">ST-75</strain>
    </source>
</reference>
<feature type="domain" description="Transglutaminase-like" evidence="1">
    <location>
        <begin position="301"/>
        <end position="375"/>
    </location>
</feature>
<dbReference type="SUPFAM" id="SSF54001">
    <property type="entry name" value="Cysteine proteinases"/>
    <property type="match status" value="1"/>
</dbReference>
<keyword evidence="4" id="KW-1185">Reference proteome</keyword>
<proteinExistence type="predicted"/>